<evidence type="ECO:0000256" key="4">
    <source>
        <dbReference type="ARBA" id="ARBA00022679"/>
    </source>
</evidence>
<evidence type="ECO:0000259" key="10">
    <source>
        <dbReference type="Pfam" id="PF22600"/>
    </source>
</evidence>
<dbReference type="PANTHER" id="PTHR12271:SF98">
    <property type="entry name" value="RNA EDITING 3' TERMINAL URIDYLYL TRANSFERASE 1"/>
    <property type="match status" value="1"/>
</dbReference>
<evidence type="ECO:0000259" key="9">
    <source>
        <dbReference type="Pfam" id="PF03828"/>
    </source>
</evidence>
<dbReference type="RefSeq" id="XP_028880346.1">
    <property type="nucleotide sequence ID" value="XM_029028319.1"/>
</dbReference>
<gene>
    <name evidence="11" type="ORF">TM35_000291620</name>
</gene>
<feature type="compositionally biased region" description="Acidic residues" evidence="8">
    <location>
        <begin position="178"/>
        <end position="194"/>
    </location>
</feature>
<feature type="region of interest" description="Disordered" evidence="8">
    <location>
        <begin position="666"/>
        <end position="710"/>
    </location>
</feature>
<feature type="region of interest" description="Disordered" evidence="8">
    <location>
        <begin position="931"/>
        <end position="965"/>
    </location>
</feature>
<comment type="catalytic activity">
    <reaction evidence="7">
        <text>RNA(n) + UTP = RNA(n)-3'-uridine ribonucleotide + diphosphate</text>
        <dbReference type="Rhea" id="RHEA:14785"/>
        <dbReference type="Rhea" id="RHEA-COMP:14527"/>
        <dbReference type="Rhea" id="RHEA-COMP:17348"/>
        <dbReference type="ChEBI" id="CHEBI:33019"/>
        <dbReference type="ChEBI" id="CHEBI:46398"/>
        <dbReference type="ChEBI" id="CHEBI:140395"/>
        <dbReference type="ChEBI" id="CHEBI:173116"/>
        <dbReference type="EC" id="2.7.7.52"/>
    </reaction>
</comment>
<keyword evidence="6" id="KW-0460">Magnesium</keyword>
<feature type="compositionally biased region" description="Acidic residues" evidence="8">
    <location>
        <begin position="36"/>
        <end position="48"/>
    </location>
</feature>
<dbReference type="OrthoDB" id="2274644at2759"/>
<feature type="compositionally biased region" description="Low complexity" evidence="8">
    <location>
        <begin position="832"/>
        <end position="863"/>
    </location>
</feature>
<proteinExistence type="predicted"/>
<dbReference type="GO" id="GO:0046872">
    <property type="term" value="F:metal ion binding"/>
    <property type="evidence" value="ECO:0007669"/>
    <property type="project" value="UniProtKB-KW"/>
</dbReference>
<feature type="domain" description="PAP-associated" evidence="9">
    <location>
        <begin position="617"/>
        <end position="654"/>
    </location>
</feature>
<feature type="domain" description="Poly(A) RNA polymerase mitochondrial-like central palm" evidence="10">
    <location>
        <begin position="302"/>
        <end position="400"/>
    </location>
</feature>
<dbReference type="VEuPathDB" id="TriTrypDB:TM35_000291620"/>
<evidence type="ECO:0000256" key="3">
    <source>
        <dbReference type="ARBA" id="ARBA00012472"/>
    </source>
</evidence>
<dbReference type="EMBL" id="NBCO01000029">
    <property type="protein sequence ID" value="ORC86280.1"/>
    <property type="molecule type" value="Genomic_DNA"/>
</dbReference>
<keyword evidence="4 11" id="KW-0808">Transferase</keyword>
<comment type="cofactor">
    <cofactor evidence="1">
        <name>Mn(2+)</name>
        <dbReference type="ChEBI" id="CHEBI:29035"/>
    </cofactor>
</comment>
<dbReference type="Pfam" id="PF03828">
    <property type="entry name" value="PAP_assoc"/>
    <property type="match status" value="1"/>
</dbReference>
<feature type="region of interest" description="Disordered" evidence="8">
    <location>
        <begin position="1"/>
        <end position="222"/>
    </location>
</feature>
<keyword evidence="12" id="KW-1185">Reference proteome</keyword>
<feature type="compositionally biased region" description="Low complexity" evidence="8">
    <location>
        <begin position="694"/>
        <end position="706"/>
    </location>
</feature>
<feature type="compositionally biased region" description="Basic and acidic residues" evidence="8">
    <location>
        <begin position="148"/>
        <end position="158"/>
    </location>
</feature>
<dbReference type="AlphaFoldDB" id="A0A1X0NQ69"/>
<dbReference type="Pfam" id="PF22600">
    <property type="entry name" value="MTPAP-like_central"/>
    <property type="match status" value="1"/>
</dbReference>
<name>A0A1X0NQ69_9TRYP</name>
<comment type="cofactor">
    <cofactor evidence="2">
        <name>Mg(2+)</name>
        <dbReference type="ChEBI" id="CHEBI:18420"/>
    </cofactor>
</comment>
<dbReference type="Gene3D" id="3.30.460.50">
    <property type="match status" value="1"/>
</dbReference>
<evidence type="ECO:0000256" key="1">
    <source>
        <dbReference type="ARBA" id="ARBA00001936"/>
    </source>
</evidence>
<feature type="compositionally biased region" description="Acidic residues" evidence="8">
    <location>
        <begin position="204"/>
        <end position="218"/>
    </location>
</feature>
<evidence type="ECO:0000256" key="6">
    <source>
        <dbReference type="ARBA" id="ARBA00022842"/>
    </source>
</evidence>
<evidence type="ECO:0000256" key="7">
    <source>
        <dbReference type="ARBA" id="ARBA00049105"/>
    </source>
</evidence>
<evidence type="ECO:0000313" key="11">
    <source>
        <dbReference type="EMBL" id="ORC86280.1"/>
    </source>
</evidence>
<dbReference type="GO" id="GO:0031123">
    <property type="term" value="P:RNA 3'-end processing"/>
    <property type="evidence" value="ECO:0007669"/>
    <property type="project" value="TreeGrafter"/>
</dbReference>
<dbReference type="GeneID" id="39988099"/>
<keyword evidence="5" id="KW-0479">Metal-binding</keyword>
<dbReference type="GO" id="GO:0050265">
    <property type="term" value="F:RNA uridylyltransferase activity"/>
    <property type="evidence" value="ECO:0007669"/>
    <property type="project" value="UniProtKB-EC"/>
</dbReference>
<feature type="compositionally biased region" description="Basic and acidic residues" evidence="8">
    <location>
        <begin position="52"/>
        <end position="73"/>
    </location>
</feature>
<dbReference type="Gene3D" id="3.30.70.1970">
    <property type="match status" value="1"/>
</dbReference>
<comment type="caution">
    <text evidence="11">The sequence shown here is derived from an EMBL/GenBank/DDBJ whole genome shotgun (WGS) entry which is preliminary data.</text>
</comment>
<feature type="compositionally biased region" description="Gly residues" evidence="8">
    <location>
        <begin position="666"/>
        <end position="693"/>
    </location>
</feature>
<reference evidence="11 12" key="1">
    <citation type="submission" date="2017-03" db="EMBL/GenBank/DDBJ databases">
        <title>An alternative strategy for trypanosome survival in the mammalian bloodstream revealed through genome and transcriptome analysis of the ubiquitous bovine parasite Trypanosoma (Megatrypanum) theileri.</title>
        <authorList>
            <person name="Kelly S."/>
            <person name="Ivens A."/>
            <person name="Mott A."/>
            <person name="O'Neill E."/>
            <person name="Emms D."/>
            <person name="Macleod O."/>
            <person name="Voorheis P."/>
            <person name="Matthews J."/>
            <person name="Matthews K."/>
            <person name="Carrington M."/>
        </authorList>
    </citation>
    <scope>NUCLEOTIDE SEQUENCE [LARGE SCALE GENOMIC DNA]</scope>
    <source>
        <strain evidence="11">Edinburgh</strain>
    </source>
</reference>
<dbReference type="SUPFAM" id="SSF81631">
    <property type="entry name" value="PAP/OAS1 substrate-binding domain"/>
    <property type="match status" value="1"/>
</dbReference>
<dbReference type="SUPFAM" id="SSF81301">
    <property type="entry name" value="Nucleotidyltransferase"/>
    <property type="match status" value="1"/>
</dbReference>
<feature type="compositionally biased region" description="Polar residues" evidence="8">
    <location>
        <begin position="127"/>
        <end position="147"/>
    </location>
</feature>
<feature type="region of interest" description="Disordered" evidence="8">
    <location>
        <begin position="1016"/>
        <end position="1041"/>
    </location>
</feature>
<feature type="region of interest" description="Disordered" evidence="8">
    <location>
        <begin position="824"/>
        <end position="863"/>
    </location>
</feature>
<dbReference type="PANTHER" id="PTHR12271">
    <property type="entry name" value="POLY A POLYMERASE CID PAP -RELATED"/>
    <property type="match status" value="1"/>
</dbReference>
<organism evidence="11 12">
    <name type="scientific">Trypanosoma theileri</name>
    <dbReference type="NCBI Taxonomy" id="67003"/>
    <lineage>
        <taxon>Eukaryota</taxon>
        <taxon>Discoba</taxon>
        <taxon>Euglenozoa</taxon>
        <taxon>Kinetoplastea</taxon>
        <taxon>Metakinetoplastina</taxon>
        <taxon>Trypanosomatida</taxon>
        <taxon>Trypanosomatidae</taxon>
        <taxon>Trypanosoma</taxon>
    </lineage>
</organism>
<dbReference type="Proteomes" id="UP000192257">
    <property type="component" value="Unassembled WGS sequence"/>
</dbReference>
<feature type="compositionally biased region" description="Low complexity" evidence="8">
    <location>
        <begin position="1016"/>
        <end position="1038"/>
    </location>
</feature>
<dbReference type="Gene3D" id="1.10.1410.10">
    <property type="match status" value="1"/>
</dbReference>
<sequence length="1093" mass="120322">MPSKYRRLLQQTEQENEEEPPQRQLRRRRQESTVPAEDEDDITLDDLQSEVVRVEEEEKEATKVRESRITESKKGKKKLIKGQVERNASASASDDDYDHDNDISSTAGLSSRFGKSRKTTSEHETLGVTSDDSSTLSKGRSNEVNQKLSERTLSESRKGGSTANDEDHHQHHSKISVDENDTDDEDDDDNDNNDNNDNKNNTNNEDEDEDDEDEGEDDVLPHAPRLYSCDACPHGIFTTHAALLAHAEERHAELAPDHARLHRLAARLCPVWSRARHARRAAIAMWGKKVLDIAVRRDAGPEKMHEAHRAREQLEIVVRRWHERARVFIFGSSVAMGVWDGMADIDFAVVDVDALDAGGWPPLERNAVRSITELLRRAGFSFVNLEPISHARVPIIKHHASSPILTTARRDAEDVVARSVRFVLNAPAGKEDRVMLEGSVRDAVGPSGVQQVWWNRTGDVMSMTLNSTTSAIRAAMCTPALVTPALRAKVQPVHDECRPELYNVDFDLSFRAFGIRNSNLLRQYLMSHPCARPGAIVLKDWSKTSGVNNSVNGYFTSYAINIMWIYYLIQKEYVPYVDPLDIPASLVNYTDFGPKYIPMVDPSLSPEELDALYRDAGDMLVGFFYFYSFEFDWEHHVISLNRPGITTKKMLGWHVEDVVPPMISTLGGGGGGSGGGGGGGGGANNGGGGGGSGSMNSGNSVGNGSNTKRHPTRYELCIEDPYEENLNLGRHIGITKSLRVRTELYRGMLSLLKDGEKESCVFASTDLAESADVAGTSPSALPARALFKLMALTTQAIAESKQLSEKTDSGNTMVGEKAGVTTVVAGGGGSSSSGSSNGIDSPSSSLQEGSSTFTSSYSPSSPISLSTGLIGVSEKKLESLFLEKAPTEYQLTRKVWNWHQLIHRLGYKIHRGYILPRREIGVRCLVRRDADDSLHDSNGNTNTTNTATNNNNNSNNNNNNNKRVATHGRNLTEGILRDVSRGFMTLTPEWVAWSTPWVSQHLRGYSRLTTIAGDTVTTGKTTSNNNSSTAPVSTLSSSGEPAVGLMRGTRRNASPVTAMMIMKKRMSMPVTMKVSMVRLYGGVKRFLPFKCIR</sequence>
<evidence type="ECO:0000313" key="12">
    <source>
        <dbReference type="Proteomes" id="UP000192257"/>
    </source>
</evidence>
<dbReference type="EC" id="2.7.7.52" evidence="3"/>
<protein>
    <recommendedName>
        <fullName evidence="3">RNA uridylyltransferase</fullName>
        <ecNumber evidence="3">2.7.7.52</ecNumber>
    </recommendedName>
</protein>
<dbReference type="InterPro" id="IPR002058">
    <property type="entry name" value="PAP_assoc"/>
</dbReference>
<dbReference type="GO" id="GO:0005739">
    <property type="term" value="C:mitochondrion"/>
    <property type="evidence" value="ECO:0007669"/>
    <property type="project" value="UniProtKB-ARBA"/>
</dbReference>
<feature type="compositionally biased region" description="Low complexity" evidence="8">
    <location>
        <begin position="938"/>
        <end position="961"/>
    </location>
</feature>
<evidence type="ECO:0000256" key="8">
    <source>
        <dbReference type="SAM" id="MobiDB-lite"/>
    </source>
</evidence>
<evidence type="ECO:0000256" key="2">
    <source>
        <dbReference type="ARBA" id="ARBA00001946"/>
    </source>
</evidence>
<evidence type="ECO:0000256" key="5">
    <source>
        <dbReference type="ARBA" id="ARBA00022723"/>
    </source>
</evidence>
<dbReference type="CDD" id="cd05402">
    <property type="entry name" value="NT_PAP_TUTase"/>
    <property type="match status" value="1"/>
</dbReference>
<dbReference type="InterPro" id="IPR043519">
    <property type="entry name" value="NT_sf"/>
</dbReference>
<accession>A0A1X0NQ69</accession>
<dbReference type="InterPro" id="IPR054708">
    <property type="entry name" value="MTPAP-like_central"/>
</dbReference>